<dbReference type="AlphaFoldDB" id="A0A0N4W1X7"/>
<dbReference type="WBParaSite" id="HPLM_0000368201-mRNA-1">
    <property type="protein sequence ID" value="HPLM_0000368201-mRNA-1"/>
    <property type="gene ID" value="HPLM_0000368201"/>
</dbReference>
<evidence type="ECO:0000313" key="1">
    <source>
        <dbReference type="WBParaSite" id="HPLM_0000368201-mRNA-1"/>
    </source>
</evidence>
<reference evidence="1" key="1">
    <citation type="submission" date="2017-02" db="UniProtKB">
        <authorList>
            <consortium name="WormBaseParasite"/>
        </authorList>
    </citation>
    <scope>IDENTIFICATION</scope>
</reference>
<accession>A0A0N4W1X7</accession>
<organism evidence="1">
    <name type="scientific">Haemonchus placei</name>
    <name type="common">Barber's pole worm</name>
    <dbReference type="NCBI Taxonomy" id="6290"/>
    <lineage>
        <taxon>Eukaryota</taxon>
        <taxon>Metazoa</taxon>
        <taxon>Ecdysozoa</taxon>
        <taxon>Nematoda</taxon>
        <taxon>Chromadorea</taxon>
        <taxon>Rhabditida</taxon>
        <taxon>Rhabditina</taxon>
        <taxon>Rhabditomorpha</taxon>
        <taxon>Strongyloidea</taxon>
        <taxon>Trichostrongylidae</taxon>
        <taxon>Haemonchus</taxon>
    </lineage>
</organism>
<sequence length="441" mass="48410">LASLNCPTFATKCKWANTNDEELDWTTLQAVPNPDRFLSLVDGEDYPDPAAGVLTSPQRPGWEGGQLISDPLPCLPYGIRVTATAWKTQNGPPNEQPKLQVCSKNVVEVRFPLVNCNEFEVRNGVPVSVDVPAANSPSQPAHIVFYGNNFVSPQGGAIFLQDIVVEGTLTCGGDQNPSDHPKLIDEAEVFRKQPSGDDLQQLVMEGLSSLEALVDGTPEKMSNKILNPLTSMSGNPHDKASIVQSISAERSQQMPFTTSTLPPPAMMLSPALFESCLELSCNPSDLSCSFWRSSGNTRWEIGSAGRLSNPLTGINQLPETGQKFLVAPFMDSNTKSYTLVSEAMTVPLMETVYFCFYEYFATQGFVLSICTDRMDCFYRKDNLMTGNSIDDNKKWNVRCVKLPVGTYELRVIAENNGENKGEIGFLPIRLARDPTGQQMIC</sequence>
<proteinExistence type="predicted"/>
<dbReference type="OMA" id="WSNTNED"/>
<protein>
    <submittedName>
        <fullName evidence="1">MAM domain-containing protein</fullName>
    </submittedName>
</protein>
<name>A0A0N4W1X7_HAEPC</name>